<feature type="transmembrane region" description="Helical" evidence="2">
    <location>
        <begin position="159"/>
        <end position="184"/>
    </location>
</feature>
<dbReference type="PRINTS" id="PR01217">
    <property type="entry name" value="PRICHEXTENSN"/>
</dbReference>
<dbReference type="Gene3D" id="1.20.5.510">
    <property type="entry name" value="Single helix bin"/>
    <property type="match status" value="1"/>
</dbReference>
<keyword evidence="3" id="KW-0732">Signal</keyword>
<dbReference type="Proteomes" id="UP000492821">
    <property type="component" value="Unassembled WGS sequence"/>
</dbReference>
<proteinExistence type="predicted"/>
<sequence length="598" mass="66983">MMVYFSTILLILCFVICNVLGKVELKKDHAERVTFDEEDLAIVVDNSLGRSNLLQICFGSSPDTSFPPCLSGYARVSTEVPEHVKVRLIVNRQGQLLKDGAILSTSSAIRFNEDDTLNIMVAMLPDTKTTVTLPNAHIFVPEKPEEEKENKKESKSATIGITVGVVALVILVIGIVAGIGIWLYRRRKSKKEPIDPPEIIVQSVPKAAETPDHTPEKKEKPPTPKTPEQVSKSPQTPIQPPPQPIVPPSKPELMPPAKTVAIAPSPDVASPLPLSPSPKSVEQPPKEVEKATGKNTVSPKATPTVESAEPTKETNAEPPAKQKSKQDSKKSLQVEKTQVSNMPSPPTPKFSDHPFAKSVAKNSVLKEIDNLAYEETANPFTKKINFYKADEVTRFKLRTESIRCYGMRNGKFTKHNNFILRERFTTRPHKVHVWEKNILKATPSNAVAAADALVDRIERELIVFGYRLEHDLTQNSILWGHLNLEDTEISKLYWLLLQVRPDLFKVEQDVQCNEIQTMPIAMLYALILNTKLNKKFREELVTELRTTTVNIIRIAGQNALRLAAFPLNYLVLLHNKDPSKYVQGRPVRETGNIRFQHF</sequence>
<feature type="chain" id="PRO_5028935783" evidence="3">
    <location>
        <begin position="22"/>
        <end position="598"/>
    </location>
</feature>
<dbReference type="AlphaFoldDB" id="A0A7E4W9K6"/>
<keyword evidence="2" id="KW-0812">Transmembrane</keyword>
<keyword evidence="2" id="KW-1133">Transmembrane helix</keyword>
<feature type="signal peptide" evidence="3">
    <location>
        <begin position="1"/>
        <end position="21"/>
    </location>
</feature>
<feature type="compositionally biased region" description="Basic and acidic residues" evidence="1">
    <location>
        <begin position="209"/>
        <end position="222"/>
    </location>
</feature>
<name>A0A7E4W9K6_PANRE</name>
<evidence type="ECO:0000256" key="1">
    <source>
        <dbReference type="SAM" id="MobiDB-lite"/>
    </source>
</evidence>
<evidence type="ECO:0000313" key="4">
    <source>
        <dbReference type="Proteomes" id="UP000492821"/>
    </source>
</evidence>
<reference evidence="4" key="1">
    <citation type="journal article" date="2013" name="Genetics">
        <title>The draft genome and transcriptome of Panagrellus redivivus are shaped by the harsh demands of a free-living lifestyle.</title>
        <authorList>
            <person name="Srinivasan J."/>
            <person name="Dillman A.R."/>
            <person name="Macchietto M.G."/>
            <person name="Heikkinen L."/>
            <person name="Lakso M."/>
            <person name="Fracchia K.M."/>
            <person name="Antoshechkin I."/>
            <person name="Mortazavi A."/>
            <person name="Wong G."/>
            <person name="Sternberg P.W."/>
        </authorList>
    </citation>
    <scope>NUCLEOTIDE SEQUENCE [LARGE SCALE GENOMIC DNA]</scope>
    <source>
        <strain evidence="4">MT8872</strain>
    </source>
</reference>
<keyword evidence="4" id="KW-1185">Reference proteome</keyword>
<feature type="region of interest" description="Disordered" evidence="1">
    <location>
        <begin position="195"/>
        <end position="354"/>
    </location>
</feature>
<keyword evidence="2" id="KW-0472">Membrane</keyword>
<feature type="compositionally biased region" description="Pro residues" evidence="1">
    <location>
        <begin position="237"/>
        <end position="254"/>
    </location>
</feature>
<evidence type="ECO:0000256" key="2">
    <source>
        <dbReference type="SAM" id="Phobius"/>
    </source>
</evidence>
<organism evidence="4 5">
    <name type="scientific">Panagrellus redivivus</name>
    <name type="common">Microworm</name>
    <dbReference type="NCBI Taxonomy" id="6233"/>
    <lineage>
        <taxon>Eukaryota</taxon>
        <taxon>Metazoa</taxon>
        <taxon>Ecdysozoa</taxon>
        <taxon>Nematoda</taxon>
        <taxon>Chromadorea</taxon>
        <taxon>Rhabditida</taxon>
        <taxon>Tylenchina</taxon>
        <taxon>Panagrolaimomorpha</taxon>
        <taxon>Panagrolaimoidea</taxon>
        <taxon>Panagrolaimidae</taxon>
        <taxon>Panagrellus</taxon>
    </lineage>
</organism>
<protein>
    <submittedName>
        <fullName evidence="5">Protein kinase domain-containing protein</fullName>
    </submittedName>
</protein>
<feature type="compositionally biased region" description="Polar residues" evidence="1">
    <location>
        <begin position="293"/>
        <end position="305"/>
    </location>
</feature>
<evidence type="ECO:0000256" key="3">
    <source>
        <dbReference type="SAM" id="SignalP"/>
    </source>
</evidence>
<dbReference type="WBParaSite" id="Pan_g8088.t1">
    <property type="protein sequence ID" value="Pan_g8088.t1"/>
    <property type="gene ID" value="Pan_g8088"/>
</dbReference>
<accession>A0A7E4W9K6</accession>
<feature type="compositionally biased region" description="Low complexity" evidence="1">
    <location>
        <begin position="263"/>
        <end position="281"/>
    </location>
</feature>
<reference evidence="5" key="2">
    <citation type="submission" date="2020-10" db="UniProtKB">
        <authorList>
            <consortium name="WormBaseParasite"/>
        </authorList>
    </citation>
    <scope>IDENTIFICATION</scope>
</reference>
<feature type="compositionally biased region" description="Low complexity" evidence="1">
    <location>
        <begin position="226"/>
        <end position="236"/>
    </location>
</feature>
<evidence type="ECO:0000313" key="5">
    <source>
        <dbReference type="WBParaSite" id="Pan_g8088.t1"/>
    </source>
</evidence>
<feature type="compositionally biased region" description="Basic and acidic residues" evidence="1">
    <location>
        <begin position="324"/>
        <end position="333"/>
    </location>
</feature>